<keyword evidence="3 6" id="KW-0812">Transmembrane</keyword>
<feature type="transmembrane region" description="Helical" evidence="6">
    <location>
        <begin position="33"/>
        <end position="53"/>
    </location>
</feature>
<feature type="transmembrane region" description="Helical" evidence="6">
    <location>
        <begin position="250"/>
        <end position="266"/>
    </location>
</feature>
<evidence type="ECO:0000313" key="7">
    <source>
        <dbReference type="EMBL" id="MBS2961754.1"/>
    </source>
</evidence>
<evidence type="ECO:0000313" key="8">
    <source>
        <dbReference type="Proteomes" id="UP000677913"/>
    </source>
</evidence>
<dbReference type="GO" id="GO:0022857">
    <property type="term" value="F:transmembrane transporter activity"/>
    <property type="evidence" value="ECO:0007669"/>
    <property type="project" value="InterPro"/>
</dbReference>
<dbReference type="Pfam" id="PF02653">
    <property type="entry name" value="BPD_transp_2"/>
    <property type="match status" value="1"/>
</dbReference>
<feature type="transmembrane region" description="Helical" evidence="6">
    <location>
        <begin position="109"/>
        <end position="130"/>
    </location>
</feature>
<sequence>MTTQSTEQETPAPEPFGGLGQAARNVFNAENSLLVTFLAVVLALVAGAILMVVSDTETLNRAGYFFSAPGDFFSAAWHDVSSGYTALFKGAIFDPATVNGTPTQFFGPITNTLLMATPLIFGGLAVSLAFRGGLFNIGGQGQLIAGAIFAAYVSFAWHLPPGLHVLVAVLAGAFGGMLYGALVGWLKAWRGAHEVIVTIMLNYVAFYFLGYLLNANGFHNPDKLGQAVSKPADADARLPRLFGDSVNTDVGLVIAVAATIATAWLLHRSKLGFEVRALGINPRAARIAGINVGRTQVLAMALSGLLFGLVGVTQTLGTTNPNNNSLSPNIDAGLGFDAITVALLGRNRPWGIVAAALLFGAFNAGASVMQASAGLPVDIVNVVKAIIVIFVAAPQIVREIFRLRTQRAPLATGGKA</sequence>
<feature type="transmembrane region" description="Helical" evidence="6">
    <location>
        <begin position="195"/>
        <end position="213"/>
    </location>
</feature>
<protein>
    <submittedName>
        <fullName evidence="7">ABC transporter permease</fullName>
    </submittedName>
</protein>
<name>A0A8J7WL23_9ACTN</name>
<feature type="transmembrane region" description="Helical" evidence="6">
    <location>
        <begin position="379"/>
        <end position="397"/>
    </location>
</feature>
<reference evidence="7" key="1">
    <citation type="submission" date="2021-04" db="EMBL/GenBank/DDBJ databases">
        <title>Genome based classification of Actinospica acidithermotolerans sp. nov., an actinobacterium isolated from an Indonesian hot spring.</title>
        <authorList>
            <person name="Kusuma A.B."/>
            <person name="Putra K.E."/>
            <person name="Nafisah S."/>
            <person name="Loh J."/>
            <person name="Nouioui I."/>
            <person name="Goodfellow M."/>
        </authorList>
    </citation>
    <scope>NUCLEOTIDE SEQUENCE</scope>
    <source>
        <strain evidence="7">DSM 45618</strain>
    </source>
</reference>
<organism evidence="7 8">
    <name type="scientific">Actinocrinis puniceicyclus</name>
    <dbReference type="NCBI Taxonomy" id="977794"/>
    <lineage>
        <taxon>Bacteria</taxon>
        <taxon>Bacillati</taxon>
        <taxon>Actinomycetota</taxon>
        <taxon>Actinomycetes</taxon>
        <taxon>Catenulisporales</taxon>
        <taxon>Actinospicaceae</taxon>
        <taxon>Actinocrinis</taxon>
    </lineage>
</organism>
<proteinExistence type="predicted"/>
<evidence type="ECO:0000256" key="4">
    <source>
        <dbReference type="ARBA" id="ARBA00022989"/>
    </source>
</evidence>
<evidence type="ECO:0000256" key="6">
    <source>
        <dbReference type="SAM" id="Phobius"/>
    </source>
</evidence>
<dbReference type="CDD" id="cd06580">
    <property type="entry name" value="TM_PBP1_transp_TpRbsC_like"/>
    <property type="match status" value="1"/>
</dbReference>
<dbReference type="Proteomes" id="UP000677913">
    <property type="component" value="Unassembled WGS sequence"/>
</dbReference>
<feature type="transmembrane region" description="Helical" evidence="6">
    <location>
        <begin position="142"/>
        <end position="159"/>
    </location>
</feature>
<comment type="caution">
    <text evidence="7">The sequence shown here is derived from an EMBL/GenBank/DDBJ whole genome shotgun (WGS) entry which is preliminary data.</text>
</comment>
<comment type="subcellular location">
    <subcellularLocation>
        <location evidence="1">Cell membrane</location>
        <topology evidence="1">Multi-pass membrane protein</topology>
    </subcellularLocation>
</comment>
<keyword evidence="5 6" id="KW-0472">Membrane</keyword>
<accession>A0A8J7WL23</accession>
<dbReference type="PANTHER" id="PTHR47089">
    <property type="entry name" value="ABC TRANSPORTER, PERMEASE PROTEIN"/>
    <property type="match status" value="1"/>
</dbReference>
<evidence type="ECO:0000256" key="3">
    <source>
        <dbReference type="ARBA" id="ARBA00022692"/>
    </source>
</evidence>
<dbReference type="GO" id="GO:0005886">
    <property type="term" value="C:plasma membrane"/>
    <property type="evidence" value="ECO:0007669"/>
    <property type="project" value="UniProtKB-SubCell"/>
</dbReference>
<evidence type="ECO:0000256" key="5">
    <source>
        <dbReference type="ARBA" id="ARBA00023136"/>
    </source>
</evidence>
<dbReference type="PRINTS" id="PR00173">
    <property type="entry name" value="EDTRNSPORT"/>
</dbReference>
<dbReference type="RefSeq" id="WP_211463725.1">
    <property type="nucleotide sequence ID" value="NZ_JAGSXH010000003.1"/>
</dbReference>
<evidence type="ECO:0000256" key="2">
    <source>
        <dbReference type="ARBA" id="ARBA00022475"/>
    </source>
</evidence>
<gene>
    <name evidence="7" type="ORF">KGA66_01750</name>
</gene>
<keyword evidence="2" id="KW-1003">Cell membrane</keyword>
<evidence type="ECO:0000256" key="1">
    <source>
        <dbReference type="ARBA" id="ARBA00004651"/>
    </source>
</evidence>
<feature type="transmembrane region" description="Helical" evidence="6">
    <location>
        <begin position="352"/>
        <end position="373"/>
    </location>
</feature>
<keyword evidence="8" id="KW-1185">Reference proteome</keyword>
<feature type="transmembrane region" description="Helical" evidence="6">
    <location>
        <begin position="165"/>
        <end position="186"/>
    </location>
</feature>
<dbReference type="InterPro" id="IPR001851">
    <property type="entry name" value="ABC_transp_permease"/>
</dbReference>
<keyword evidence="4 6" id="KW-1133">Transmembrane helix</keyword>
<dbReference type="AlphaFoldDB" id="A0A8J7WL23"/>
<dbReference type="PANTHER" id="PTHR47089:SF1">
    <property type="entry name" value="GUANOSINE ABC TRANSPORTER PERMEASE PROTEIN NUPP"/>
    <property type="match status" value="1"/>
</dbReference>
<dbReference type="EMBL" id="JAGSXH010000003">
    <property type="protein sequence ID" value="MBS2961754.1"/>
    <property type="molecule type" value="Genomic_DNA"/>
</dbReference>